<dbReference type="InParanoid" id="A0A2P6N2J2"/>
<gene>
    <name evidence="1" type="ORF">PROFUN_11306</name>
</gene>
<proteinExistence type="predicted"/>
<dbReference type="EMBL" id="MDYQ01000237">
    <property type="protein sequence ID" value="PRP78176.1"/>
    <property type="molecule type" value="Genomic_DNA"/>
</dbReference>
<organism evidence="1 2">
    <name type="scientific">Planoprotostelium fungivorum</name>
    <dbReference type="NCBI Taxonomy" id="1890364"/>
    <lineage>
        <taxon>Eukaryota</taxon>
        <taxon>Amoebozoa</taxon>
        <taxon>Evosea</taxon>
        <taxon>Variosea</taxon>
        <taxon>Cavosteliida</taxon>
        <taxon>Cavosteliaceae</taxon>
        <taxon>Planoprotostelium</taxon>
    </lineage>
</organism>
<reference evidence="1 2" key="1">
    <citation type="journal article" date="2018" name="Genome Biol. Evol.">
        <title>Multiple Roots of Fruiting Body Formation in Amoebozoa.</title>
        <authorList>
            <person name="Hillmann F."/>
            <person name="Forbes G."/>
            <person name="Novohradska S."/>
            <person name="Ferling I."/>
            <person name="Riege K."/>
            <person name="Groth M."/>
            <person name="Westermann M."/>
            <person name="Marz M."/>
            <person name="Spaller T."/>
            <person name="Winckler T."/>
            <person name="Schaap P."/>
            <person name="Glockner G."/>
        </authorList>
    </citation>
    <scope>NUCLEOTIDE SEQUENCE [LARGE SCALE GENOMIC DNA]</scope>
    <source>
        <strain evidence="1 2">Jena</strain>
    </source>
</reference>
<name>A0A2P6N2J2_9EUKA</name>
<protein>
    <submittedName>
        <fullName evidence="1">Uncharacterized protein</fullName>
    </submittedName>
</protein>
<dbReference type="Proteomes" id="UP000241769">
    <property type="component" value="Unassembled WGS sequence"/>
</dbReference>
<evidence type="ECO:0000313" key="1">
    <source>
        <dbReference type="EMBL" id="PRP78176.1"/>
    </source>
</evidence>
<evidence type="ECO:0000313" key="2">
    <source>
        <dbReference type="Proteomes" id="UP000241769"/>
    </source>
</evidence>
<accession>A0A2P6N2J2</accession>
<dbReference type="AlphaFoldDB" id="A0A2P6N2J2"/>
<comment type="caution">
    <text evidence="1">The sequence shown here is derived from an EMBL/GenBank/DDBJ whole genome shotgun (WGS) entry which is preliminary data.</text>
</comment>
<sequence length="236" mass="27570">MDFAQVGHRFCDLCDIPLESAHLRESESGQKGGYQVIDDTLPRYKNTWATQKYIQIFRPDGGCQVSFLSSMGRCTDKGPRALIFLTHITICIIFVNQDIYRWNQRSLLSQKQVERHMAYTLSKVRITLNNSLRRLNSSVIWTLLKLGIVSVTCVTYHWNQRISESQNQGGYQVIDDTLPRYKNTWATQKYIQIFRPDVSNREKEGARSVSSVPWVDVRKNYKEMYTKPPSNHYHQR</sequence>
<keyword evidence="2" id="KW-1185">Reference proteome</keyword>